<name>A0ABQ7EPA2_BRACR</name>
<feature type="compositionally biased region" description="Basic and acidic residues" evidence="1">
    <location>
        <begin position="102"/>
        <end position="114"/>
    </location>
</feature>
<feature type="region of interest" description="Disordered" evidence="1">
    <location>
        <begin position="94"/>
        <end position="123"/>
    </location>
</feature>
<comment type="caution">
    <text evidence="2">The sequence shown here is derived from an EMBL/GenBank/DDBJ whole genome shotgun (WGS) entry which is preliminary data.</text>
</comment>
<dbReference type="EMBL" id="QGKV02000297">
    <property type="protein sequence ID" value="KAF3605442.1"/>
    <property type="molecule type" value="Genomic_DNA"/>
</dbReference>
<proteinExistence type="predicted"/>
<evidence type="ECO:0000256" key="1">
    <source>
        <dbReference type="SAM" id="MobiDB-lite"/>
    </source>
</evidence>
<organism evidence="2 3">
    <name type="scientific">Brassica cretica</name>
    <name type="common">Mustard</name>
    <dbReference type="NCBI Taxonomy" id="69181"/>
    <lineage>
        <taxon>Eukaryota</taxon>
        <taxon>Viridiplantae</taxon>
        <taxon>Streptophyta</taxon>
        <taxon>Embryophyta</taxon>
        <taxon>Tracheophyta</taxon>
        <taxon>Spermatophyta</taxon>
        <taxon>Magnoliopsida</taxon>
        <taxon>eudicotyledons</taxon>
        <taxon>Gunneridae</taxon>
        <taxon>Pentapetalae</taxon>
        <taxon>rosids</taxon>
        <taxon>malvids</taxon>
        <taxon>Brassicales</taxon>
        <taxon>Brassicaceae</taxon>
        <taxon>Brassiceae</taxon>
        <taxon>Brassica</taxon>
    </lineage>
</organism>
<evidence type="ECO:0000313" key="3">
    <source>
        <dbReference type="Proteomes" id="UP000266723"/>
    </source>
</evidence>
<evidence type="ECO:0000313" key="2">
    <source>
        <dbReference type="EMBL" id="KAF3605442.1"/>
    </source>
</evidence>
<accession>A0ABQ7EPA2</accession>
<sequence length="306" mass="35746">MSDHLNLRLDFVYKEMTRRIEGLDTNLITLDTQVSQTAEAMKIQEALVKGKAVERERYQVEAILNNDFGKVDEHEKLEEEAFLVESSMTIGSSHWCRSTPSAEHRSTSSAEHRSTLSVRHRSAPPEEYVGTVRFHRHSEFSTRHPYPPIPYSVKTDEIDRYHHDVIDRQQQRSTERHQQASSDRQLPMACQVRLLDLDAHCLTAMRNPSQTSVCLRTAEKTNQQPAYAPEQEQLTLAETCFVESVDRRHQPSVDRHQMYGHEPVVERQATKERISIEKRMKSRKSYIPKHLRREVQKWNLMDFTRG</sequence>
<keyword evidence="3" id="KW-1185">Reference proteome</keyword>
<gene>
    <name evidence="2" type="ORF">DY000_02049722</name>
</gene>
<dbReference type="Proteomes" id="UP000266723">
    <property type="component" value="Unassembled WGS sequence"/>
</dbReference>
<protein>
    <submittedName>
        <fullName evidence="2">Uncharacterized protein</fullName>
    </submittedName>
</protein>
<reference evidence="2 3" key="1">
    <citation type="journal article" date="2020" name="BMC Genomics">
        <title>Intraspecific diversification of the crop wild relative Brassica cretica Lam. using demographic model selection.</title>
        <authorList>
            <person name="Kioukis A."/>
            <person name="Michalopoulou V.A."/>
            <person name="Briers L."/>
            <person name="Pirintsos S."/>
            <person name="Studholme D.J."/>
            <person name="Pavlidis P."/>
            <person name="Sarris P.F."/>
        </authorList>
    </citation>
    <scope>NUCLEOTIDE SEQUENCE [LARGE SCALE GENOMIC DNA]</scope>
    <source>
        <strain evidence="3">cv. PFS-1207/04</strain>
    </source>
</reference>